<dbReference type="GO" id="GO:0005829">
    <property type="term" value="C:cytosol"/>
    <property type="evidence" value="ECO:0007669"/>
    <property type="project" value="TreeGrafter"/>
</dbReference>
<keyword evidence="8" id="KW-0443">Lipid metabolism</keyword>
<feature type="domain" description="GHMP kinase N-terminal" evidence="10">
    <location>
        <begin position="65"/>
        <end position="141"/>
    </location>
</feature>
<evidence type="ECO:0000256" key="8">
    <source>
        <dbReference type="ARBA" id="ARBA00023098"/>
    </source>
</evidence>
<evidence type="ECO:0000256" key="4">
    <source>
        <dbReference type="ARBA" id="ARBA00022741"/>
    </source>
</evidence>
<keyword evidence="6" id="KW-0067">ATP-binding</keyword>
<keyword evidence="7" id="KW-0460">Magnesium</keyword>
<keyword evidence="13" id="KW-1185">Reference proteome</keyword>
<dbReference type="SUPFAM" id="SSF55060">
    <property type="entry name" value="GHMP Kinase, C-terminal domain"/>
    <property type="match status" value="1"/>
</dbReference>
<gene>
    <name evidence="12" type="ORF">BTM25_47400</name>
</gene>
<evidence type="ECO:0000259" key="10">
    <source>
        <dbReference type="Pfam" id="PF00288"/>
    </source>
</evidence>
<dbReference type="InterPro" id="IPR013750">
    <property type="entry name" value="GHMP_kinase_C_dom"/>
</dbReference>
<evidence type="ECO:0000256" key="7">
    <source>
        <dbReference type="ARBA" id="ARBA00022842"/>
    </source>
</evidence>
<evidence type="ECO:0000256" key="9">
    <source>
        <dbReference type="ARBA" id="ARBA00029438"/>
    </source>
</evidence>
<dbReference type="GO" id="GO:0019287">
    <property type="term" value="P:isopentenyl diphosphate biosynthetic process, mevalonate pathway"/>
    <property type="evidence" value="ECO:0007669"/>
    <property type="project" value="UniProtKB-UniPathway"/>
</dbReference>
<keyword evidence="5 12" id="KW-0418">Kinase</keyword>
<keyword evidence="2" id="KW-0444">Lipid biosynthesis</keyword>
<name>A0A2P4UEW9_9ACTN</name>
<evidence type="ECO:0000256" key="1">
    <source>
        <dbReference type="ARBA" id="ARBA00022490"/>
    </source>
</evidence>
<dbReference type="SUPFAM" id="SSF54211">
    <property type="entry name" value="Ribosomal protein S5 domain 2-like"/>
    <property type="match status" value="1"/>
</dbReference>
<dbReference type="InterPro" id="IPR006204">
    <property type="entry name" value="GHMP_kinase_N_dom"/>
</dbReference>
<dbReference type="InterPro" id="IPR014721">
    <property type="entry name" value="Ribsml_uS5_D2-typ_fold_subgr"/>
</dbReference>
<dbReference type="PRINTS" id="PR00959">
    <property type="entry name" value="MEVGALKINASE"/>
</dbReference>
<keyword evidence="3" id="KW-0808">Transferase</keyword>
<dbReference type="Proteomes" id="UP000242367">
    <property type="component" value="Unassembled WGS sequence"/>
</dbReference>
<comment type="caution">
    <text evidence="12">The sequence shown here is derived from an EMBL/GenBank/DDBJ whole genome shotgun (WGS) entry which is preliminary data.</text>
</comment>
<keyword evidence="4" id="KW-0547">Nucleotide-binding</keyword>
<dbReference type="AlphaFoldDB" id="A0A2P4UEW9"/>
<reference evidence="12 13" key="1">
    <citation type="journal article" date="2017" name="Chemistry">
        <title>Isolation, Biosynthesis and Chemical Modifications of Rubterolones A-F: Rare Tropolone Alkaloids from Actinomadura sp. 5-2.</title>
        <authorList>
            <person name="Guo H."/>
            <person name="Benndorf R."/>
            <person name="Leichnitz D."/>
            <person name="Klassen J.L."/>
            <person name="Vollmers J."/>
            <person name="Gorls H."/>
            <person name="Steinacker M."/>
            <person name="Weigel C."/>
            <person name="Dahse H.M."/>
            <person name="Kaster A.K."/>
            <person name="de Beer Z.W."/>
            <person name="Poulsen M."/>
            <person name="Beemelmanns C."/>
        </authorList>
    </citation>
    <scope>NUCLEOTIDE SEQUENCE [LARGE SCALE GENOMIC DNA]</scope>
    <source>
        <strain evidence="12 13">5-2</strain>
    </source>
</reference>
<dbReference type="PANTHER" id="PTHR43290:SF2">
    <property type="entry name" value="MEVALONATE KINASE"/>
    <property type="match status" value="1"/>
</dbReference>
<evidence type="ECO:0000313" key="12">
    <source>
        <dbReference type="EMBL" id="POM23585.1"/>
    </source>
</evidence>
<dbReference type="Pfam" id="PF00288">
    <property type="entry name" value="GHMP_kinases_N"/>
    <property type="match status" value="1"/>
</dbReference>
<accession>A0A2P4UEW9</accession>
<feature type="domain" description="GHMP kinase C-terminal" evidence="11">
    <location>
        <begin position="210"/>
        <end position="289"/>
    </location>
</feature>
<evidence type="ECO:0000256" key="6">
    <source>
        <dbReference type="ARBA" id="ARBA00022840"/>
    </source>
</evidence>
<organism evidence="12 13">
    <name type="scientific">Actinomadura rubteroloni</name>
    <dbReference type="NCBI Taxonomy" id="1926885"/>
    <lineage>
        <taxon>Bacteria</taxon>
        <taxon>Bacillati</taxon>
        <taxon>Actinomycetota</taxon>
        <taxon>Actinomycetes</taxon>
        <taxon>Streptosporangiales</taxon>
        <taxon>Thermomonosporaceae</taxon>
        <taxon>Actinomadura</taxon>
    </lineage>
</organism>
<proteinExistence type="predicted"/>
<dbReference type="Pfam" id="PF08544">
    <property type="entry name" value="GHMP_kinases_C"/>
    <property type="match status" value="1"/>
</dbReference>
<evidence type="ECO:0000256" key="5">
    <source>
        <dbReference type="ARBA" id="ARBA00022777"/>
    </source>
</evidence>
<protein>
    <submittedName>
        <fullName evidence="12">Mevalonate kinase</fullName>
    </submittedName>
</protein>
<sequence length="302" mass="30182">MAGSEKSLGIGSAHGKVILVGEHTVVHGTPAIAFPVPGLRVSASVRRHVTGQKGVQPRGVETAVAGALRRWNRDIEGVDVALHCGVPPGRGLGASAACATAAVRAAADLHRVPLDARTLHELVQEGEHVAHGRASGVDARAVAADTPIWFAGGTARPLAVEMDASLVIADTGVTASTCDAVRRVRTHLAASPADRERTLGRAAVLVEAAADDLAAGDATGLGLRMRDFHELLAALGVSAPAVDRLVAAALAAGAAGAKLTGGGLGGCVLALAAPARDAAGLRAALERAGAVRTWSVPLGAAS</sequence>
<evidence type="ECO:0000256" key="2">
    <source>
        <dbReference type="ARBA" id="ARBA00022516"/>
    </source>
</evidence>
<dbReference type="GO" id="GO:0004496">
    <property type="term" value="F:mevalonate kinase activity"/>
    <property type="evidence" value="ECO:0007669"/>
    <property type="project" value="InterPro"/>
</dbReference>
<comment type="pathway">
    <text evidence="9">Isoprenoid biosynthesis; isopentenyl diphosphate biosynthesis via mevalonate pathway; isopentenyl diphosphate from (R)-mevalonate: step 1/3.</text>
</comment>
<dbReference type="EMBL" id="MTBP01000003">
    <property type="protein sequence ID" value="POM23585.1"/>
    <property type="molecule type" value="Genomic_DNA"/>
</dbReference>
<dbReference type="InterPro" id="IPR020568">
    <property type="entry name" value="Ribosomal_Su5_D2-typ_SF"/>
</dbReference>
<keyword evidence="1" id="KW-0963">Cytoplasm</keyword>
<dbReference type="InterPro" id="IPR006205">
    <property type="entry name" value="Mev_gal_kin"/>
</dbReference>
<evidence type="ECO:0000256" key="3">
    <source>
        <dbReference type="ARBA" id="ARBA00022679"/>
    </source>
</evidence>
<evidence type="ECO:0000313" key="13">
    <source>
        <dbReference type="Proteomes" id="UP000242367"/>
    </source>
</evidence>
<dbReference type="Gene3D" id="3.30.230.10">
    <property type="match status" value="1"/>
</dbReference>
<dbReference type="GO" id="GO:0005524">
    <property type="term" value="F:ATP binding"/>
    <property type="evidence" value="ECO:0007669"/>
    <property type="project" value="UniProtKB-KW"/>
</dbReference>
<dbReference type="InterPro" id="IPR036554">
    <property type="entry name" value="GHMP_kinase_C_sf"/>
</dbReference>
<dbReference type="RefSeq" id="WP_103565185.1">
    <property type="nucleotide sequence ID" value="NZ_MTBP01000003.1"/>
</dbReference>
<dbReference type="UniPathway" id="UPA00057">
    <property type="reaction ID" value="UER00098"/>
</dbReference>
<dbReference type="NCBIfam" id="TIGR00549">
    <property type="entry name" value="mevalon_kin"/>
    <property type="match status" value="1"/>
</dbReference>
<evidence type="ECO:0000259" key="11">
    <source>
        <dbReference type="Pfam" id="PF08544"/>
    </source>
</evidence>
<dbReference type="Gene3D" id="3.30.70.890">
    <property type="entry name" value="GHMP kinase, C-terminal domain"/>
    <property type="match status" value="1"/>
</dbReference>
<dbReference type="PANTHER" id="PTHR43290">
    <property type="entry name" value="MEVALONATE KINASE"/>
    <property type="match status" value="1"/>
</dbReference>